<organism evidence="7 8">
    <name type="scientific">Ferroglobus placidus (strain DSM 10642 / AEDII12DO)</name>
    <dbReference type="NCBI Taxonomy" id="589924"/>
    <lineage>
        <taxon>Archaea</taxon>
        <taxon>Methanobacteriati</taxon>
        <taxon>Methanobacteriota</taxon>
        <taxon>Archaeoglobi</taxon>
        <taxon>Archaeoglobales</taxon>
        <taxon>Archaeoglobaceae</taxon>
        <taxon>Ferroglobus</taxon>
    </lineage>
</organism>
<dbReference type="PANTHER" id="PTHR34139">
    <property type="entry name" value="UPF0331 PROTEIN MJ0127"/>
    <property type="match status" value="1"/>
</dbReference>
<keyword evidence="3" id="KW-0540">Nuclease</keyword>
<dbReference type="AlphaFoldDB" id="D3S2Y0"/>
<dbReference type="HOGENOM" id="CLU_142825_3_3_2"/>
<evidence type="ECO:0000256" key="3">
    <source>
        <dbReference type="ARBA" id="ARBA00022722"/>
    </source>
</evidence>
<dbReference type="InterPro" id="IPR008201">
    <property type="entry name" value="HepT-like"/>
</dbReference>
<keyword evidence="5" id="KW-0378">Hydrolase</keyword>
<evidence type="ECO:0000256" key="4">
    <source>
        <dbReference type="ARBA" id="ARBA00022741"/>
    </source>
</evidence>
<evidence type="ECO:0000313" key="8">
    <source>
        <dbReference type="Proteomes" id="UP000002613"/>
    </source>
</evidence>
<dbReference type="Pfam" id="PF01934">
    <property type="entry name" value="HepT-like"/>
    <property type="match status" value="1"/>
</dbReference>
<dbReference type="STRING" id="589924.Ferp_0438"/>
<evidence type="ECO:0000256" key="2">
    <source>
        <dbReference type="ARBA" id="ARBA00022649"/>
    </source>
</evidence>
<name>D3S2Y0_FERPA</name>
<dbReference type="eggNOG" id="arCOG05024">
    <property type="taxonomic scope" value="Archaea"/>
</dbReference>
<reference evidence="7 8" key="2">
    <citation type="journal article" date="2011" name="Stand. Genomic Sci.">
        <title>Complete genome sequence of Ferroglobus placidus AEDII12DO.</title>
        <authorList>
            <person name="Anderson I."/>
            <person name="Risso C."/>
            <person name="Holmes D."/>
            <person name="Lucas S."/>
            <person name="Copeland A."/>
            <person name="Lapidus A."/>
            <person name="Cheng J.F."/>
            <person name="Bruce D."/>
            <person name="Goodwin L."/>
            <person name="Pitluck S."/>
            <person name="Saunders E."/>
            <person name="Brettin T."/>
            <person name="Detter J.C."/>
            <person name="Han C."/>
            <person name="Tapia R."/>
            <person name="Larimer F."/>
            <person name="Land M."/>
            <person name="Hauser L."/>
            <person name="Woyke T."/>
            <person name="Lovley D."/>
            <person name="Kyrpides N."/>
            <person name="Ivanova N."/>
        </authorList>
    </citation>
    <scope>NUCLEOTIDE SEQUENCE [LARGE SCALE GENOMIC DNA]</scope>
    <source>
        <strain evidence="8">DSM 10642 / AEDII12DO</strain>
    </source>
</reference>
<dbReference type="Gene3D" id="1.20.120.580">
    <property type="entry name" value="bsu32300-like"/>
    <property type="match status" value="1"/>
</dbReference>
<proteinExistence type="inferred from homology"/>
<dbReference type="GO" id="GO:0004540">
    <property type="term" value="F:RNA nuclease activity"/>
    <property type="evidence" value="ECO:0007669"/>
    <property type="project" value="InterPro"/>
</dbReference>
<dbReference type="GO" id="GO:0110001">
    <property type="term" value="C:toxin-antitoxin complex"/>
    <property type="evidence" value="ECO:0007669"/>
    <property type="project" value="InterPro"/>
</dbReference>
<dbReference type="PaxDb" id="589924-Ferp_0438"/>
<dbReference type="InterPro" id="IPR037038">
    <property type="entry name" value="HepT-like_sf"/>
</dbReference>
<evidence type="ECO:0000256" key="1">
    <source>
        <dbReference type="ARBA" id="ARBA00022553"/>
    </source>
</evidence>
<dbReference type="GO" id="GO:0016787">
    <property type="term" value="F:hydrolase activity"/>
    <property type="evidence" value="ECO:0007669"/>
    <property type="project" value="UniProtKB-KW"/>
</dbReference>
<evidence type="ECO:0000313" key="7">
    <source>
        <dbReference type="EMBL" id="ADC64613.1"/>
    </source>
</evidence>
<comment type="similarity">
    <text evidence="6">Belongs to the HepT RNase toxin family.</text>
</comment>
<keyword evidence="1" id="KW-0597">Phosphoprotein</keyword>
<evidence type="ECO:0008006" key="9">
    <source>
        <dbReference type="Google" id="ProtNLM"/>
    </source>
</evidence>
<evidence type="ECO:0000256" key="5">
    <source>
        <dbReference type="ARBA" id="ARBA00022801"/>
    </source>
</evidence>
<protein>
    <recommendedName>
        <fullName evidence="9">Nucleotidyltransferase</fullName>
    </recommendedName>
</protein>
<dbReference type="OrthoDB" id="51538at2157"/>
<dbReference type="KEGG" id="fpl:Ferp_0438"/>
<dbReference type="RefSeq" id="WP_012964960.1">
    <property type="nucleotide sequence ID" value="NC_013849.1"/>
</dbReference>
<gene>
    <name evidence="7" type="ordered locus">Ferp_0438</name>
</gene>
<dbReference type="InterPro" id="IPR051813">
    <property type="entry name" value="HepT_RNase_toxin"/>
</dbReference>
<sequence length="117" mass="14010">MKKDIRTFLLHILESIEIIEKHTHGVNREEFMEDVKTQDAVLRRLEIIGEAVKNIPQDFREKYPEIPWKAIAGTRDILIHEYFGVDLDLVWEIIERDLPELKEKIERILKDLEFSEK</sequence>
<keyword evidence="8" id="KW-1185">Reference proteome</keyword>
<keyword evidence="2" id="KW-1277">Toxin-antitoxin system</keyword>
<accession>D3S2Y0</accession>
<keyword evidence="4" id="KW-0547">Nucleotide-binding</keyword>
<dbReference type="PANTHER" id="PTHR34139:SF1">
    <property type="entry name" value="RNASE MJ1380-RELATED"/>
    <property type="match status" value="1"/>
</dbReference>
<evidence type="ECO:0000256" key="6">
    <source>
        <dbReference type="ARBA" id="ARBA00024207"/>
    </source>
</evidence>
<dbReference type="GO" id="GO:0000166">
    <property type="term" value="F:nucleotide binding"/>
    <property type="evidence" value="ECO:0007669"/>
    <property type="project" value="UniProtKB-KW"/>
</dbReference>
<dbReference type="EMBL" id="CP001899">
    <property type="protein sequence ID" value="ADC64613.1"/>
    <property type="molecule type" value="Genomic_DNA"/>
</dbReference>
<dbReference type="Proteomes" id="UP000002613">
    <property type="component" value="Chromosome"/>
</dbReference>
<dbReference type="GeneID" id="8777936"/>
<reference evidence="8" key="1">
    <citation type="submission" date="2010-02" db="EMBL/GenBank/DDBJ databases">
        <title>Complete sequence of Ferroglobus placidus DSM 10642.</title>
        <authorList>
            <consortium name="US DOE Joint Genome Institute"/>
            <person name="Lucas S."/>
            <person name="Copeland A."/>
            <person name="Lapidus A."/>
            <person name="Cheng J.-F."/>
            <person name="Bruce D."/>
            <person name="Goodwin L."/>
            <person name="Pitluck S."/>
            <person name="Saunders E."/>
            <person name="Brettin T."/>
            <person name="Detter J.C."/>
            <person name="Han C."/>
            <person name="Tapia R."/>
            <person name="Larimer F."/>
            <person name="Land M."/>
            <person name="Hauser L."/>
            <person name="Kyrpides N."/>
            <person name="Ivanova N."/>
            <person name="Holmes D."/>
            <person name="Lovley D."/>
            <person name="Kyrpides N."/>
            <person name="Anderson I.J."/>
            <person name="Woyke T."/>
        </authorList>
    </citation>
    <scope>NUCLEOTIDE SEQUENCE [LARGE SCALE GENOMIC DNA]</scope>
    <source>
        <strain evidence="8">DSM 10642 / AEDII12DO</strain>
    </source>
</reference>